<feature type="transmembrane region" description="Helical" evidence="1">
    <location>
        <begin position="372"/>
        <end position="396"/>
    </location>
</feature>
<evidence type="ECO:0000313" key="3">
    <source>
        <dbReference type="Proteomes" id="UP001549749"/>
    </source>
</evidence>
<reference evidence="2 3" key="1">
    <citation type="submission" date="2024-06" db="EMBL/GenBank/DDBJ databases">
        <title>Chitinophaga defluvii sp. nov., isolated from municipal sewage.</title>
        <authorList>
            <person name="Zhang L."/>
        </authorList>
    </citation>
    <scope>NUCLEOTIDE SEQUENCE [LARGE SCALE GENOMIC DNA]</scope>
    <source>
        <strain evidence="2 3">H8</strain>
    </source>
</reference>
<feature type="transmembrane region" description="Helical" evidence="1">
    <location>
        <begin position="792"/>
        <end position="816"/>
    </location>
</feature>
<feature type="transmembrane region" description="Helical" evidence="1">
    <location>
        <begin position="511"/>
        <end position="529"/>
    </location>
</feature>
<feature type="transmembrane region" description="Helical" evidence="1">
    <location>
        <begin position="125"/>
        <end position="145"/>
    </location>
</feature>
<dbReference type="RefSeq" id="WP_354659304.1">
    <property type="nucleotide sequence ID" value="NZ_JBEXAC010000001.1"/>
</dbReference>
<gene>
    <name evidence="2" type="ORF">ABR189_04760</name>
</gene>
<feature type="transmembrane region" description="Helical" evidence="1">
    <location>
        <begin position="192"/>
        <end position="212"/>
    </location>
</feature>
<feature type="transmembrane region" description="Helical" evidence="1">
    <location>
        <begin position="449"/>
        <end position="468"/>
    </location>
</feature>
<feature type="transmembrane region" description="Helical" evidence="1">
    <location>
        <begin position="12"/>
        <end position="31"/>
    </location>
</feature>
<feature type="transmembrane region" description="Helical" evidence="1">
    <location>
        <begin position="224"/>
        <end position="246"/>
    </location>
</feature>
<proteinExistence type="predicted"/>
<feature type="transmembrane region" description="Helical" evidence="1">
    <location>
        <begin position="346"/>
        <end position="365"/>
    </location>
</feature>
<dbReference type="InterPro" id="IPR018580">
    <property type="entry name" value="Uncharacterised_YfhO"/>
</dbReference>
<keyword evidence="1" id="KW-0812">Transmembrane</keyword>
<evidence type="ECO:0000313" key="2">
    <source>
        <dbReference type="EMBL" id="MET6996663.1"/>
    </source>
</evidence>
<dbReference type="PANTHER" id="PTHR38454">
    <property type="entry name" value="INTEGRAL MEMBRANE PROTEIN-RELATED"/>
    <property type="match status" value="1"/>
</dbReference>
<dbReference type="Proteomes" id="UP001549749">
    <property type="component" value="Unassembled WGS sequence"/>
</dbReference>
<feature type="transmembrane region" description="Helical" evidence="1">
    <location>
        <begin position="166"/>
        <end position="186"/>
    </location>
</feature>
<sequence>MKSNWLKIILPHVYAILIFLALAFLFCSPVMEGMELRQTDNIAWKGAQQEASEYHHKTGIAPLWTNSMFSGMPTYLIMMPIKNYAYYIHNILTLGLPKPVDFMFLGMLGFYFLLSVMGFRTWVSVIGAIGFAFSSFYPISIAAGHDTKILSMAYMAPVIAGIIITYRGRLLLGGIITSIMLCMLIANNHYQIVYYTLIIALAMGIGYLVHAIRSGTLPQFIKATLVLIAFGIFSLLPSTVSLWTTYEYSQYTMRGGHSELVDENAAAGNKTKNGLDKDYAFRWSMGIMETFTTLVPDLYGGSNGENIGTSSKTYQNLTAIGNPPAQAEQFTQHFPLYWGPQPFTEGPVYFGAAMMFLFVLSLFVIKSWHKWWMLAVAVIGLVLAWGNHFPAFNYFLFDHLPMYNKFRAPTMALVLPMLIVPLMGCWALNEIVQEKYNKAELLKVLKNTFYITAGLCALFILASWGGFFELMAPNDQMKAQYEQIFAKNPEVIKQMVDAMVADRAAALRADAFRSLVLVALIAGFIWMLVNQKLKLPLFLFLTALVVTVDLFQVDKRYLNKDNFSTVADYSNIFAPSAVDLAIKQDPDPYYRVFNVMSKDPFSDALTSYHHKSIGGYHAAKLNLYQDLIEHQIYKNNIQVLNMLNAKYFIMPDQQGQPAYQQNPGALGNAWFVNGITWADNANAEMSALDHFNPKDTVVIDKRFENNLKGYTFGKDSTSHIKLTEYGLNTLKYTSSNKQNGLAVFSEIYYPAGWNVYIDGKQGEIIRVDYALRGVKIPAGDHNIEMRFAPRSYYVGSMITTYSSIVMWILLIAALAIEIRKKLKAGPANDTAKKDN</sequence>
<evidence type="ECO:0000256" key="1">
    <source>
        <dbReference type="SAM" id="Phobius"/>
    </source>
</evidence>
<dbReference type="Pfam" id="PF09586">
    <property type="entry name" value="YfhO"/>
    <property type="match status" value="1"/>
</dbReference>
<organism evidence="2 3">
    <name type="scientific">Chitinophaga defluvii</name>
    <dbReference type="NCBI Taxonomy" id="3163343"/>
    <lineage>
        <taxon>Bacteria</taxon>
        <taxon>Pseudomonadati</taxon>
        <taxon>Bacteroidota</taxon>
        <taxon>Chitinophagia</taxon>
        <taxon>Chitinophagales</taxon>
        <taxon>Chitinophagaceae</taxon>
        <taxon>Chitinophaga</taxon>
    </lineage>
</organism>
<feature type="transmembrane region" description="Helical" evidence="1">
    <location>
        <begin position="536"/>
        <end position="553"/>
    </location>
</feature>
<keyword evidence="3" id="KW-1185">Reference proteome</keyword>
<keyword evidence="1" id="KW-0472">Membrane</keyword>
<feature type="transmembrane region" description="Helical" evidence="1">
    <location>
        <begin position="408"/>
        <end position="428"/>
    </location>
</feature>
<name>A0ABV2T0U7_9BACT</name>
<dbReference type="EMBL" id="JBEXAC010000001">
    <property type="protein sequence ID" value="MET6996663.1"/>
    <property type="molecule type" value="Genomic_DNA"/>
</dbReference>
<comment type="caution">
    <text evidence="2">The sequence shown here is derived from an EMBL/GenBank/DDBJ whole genome shotgun (WGS) entry which is preliminary data.</text>
</comment>
<protein>
    <submittedName>
        <fullName evidence="2">YfhO family protein</fullName>
    </submittedName>
</protein>
<keyword evidence="1" id="KW-1133">Transmembrane helix</keyword>
<dbReference type="PANTHER" id="PTHR38454:SF1">
    <property type="entry name" value="INTEGRAL MEMBRANE PROTEIN"/>
    <property type="match status" value="1"/>
</dbReference>
<accession>A0ABV2T0U7</accession>